<organism evidence="14 15">
    <name type="scientific">Rehaibacterium terrae</name>
    <dbReference type="NCBI Taxonomy" id="1341696"/>
    <lineage>
        <taxon>Bacteria</taxon>
        <taxon>Pseudomonadati</taxon>
        <taxon>Pseudomonadota</taxon>
        <taxon>Gammaproteobacteria</taxon>
        <taxon>Lysobacterales</taxon>
        <taxon>Lysobacteraceae</taxon>
        <taxon>Rehaibacterium</taxon>
    </lineage>
</organism>
<feature type="active site" evidence="10 12">
    <location>
        <position position="578"/>
    </location>
</feature>
<dbReference type="GO" id="GO:0000287">
    <property type="term" value="F:magnesium ion binding"/>
    <property type="evidence" value="ECO:0007669"/>
    <property type="project" value="UniProtKB-UniRule"/>
</dbReference>
<dbReference type="Gene3D" id="1.20.1440.90">
    <property type="entry name" value="Phosphoenolpyruvate/pyruvate domain"/>
    <property type="match status" value="1"/>
</dbReference>
<evidence type="ECO:0000256" key="3">
    <source>
        <dbReference type="ARBA" id="ARBA00008346"/>
    </source>
</evidence>
<keyword evidence="8 10" id="KW-0120">Carbon dioxide fixation</keyword>
<evidence type="ECO:0000256" key="2">
    <source>
        <dbReference type="ARBA" id="ARBA00003670"/>
    </source>
</evidence>
<evidence type="ECO:0000256" key="1">
    <source>
        <dbReference type="ARBA" id="ARBA00001946"/>
    </source>
</evidence>
<dbReference type="PROSITE" id="PS00781">
    <property type="entry name" value="PEPCASE_1"/>
    <property type="match status" value="1"/>
</dbReference>
<dbReference type="InterPro" id="IPR018129">
    <property type="entry name" value="PEP_COase_Lys_AS"/>
</dbReference>
<dbReference type="PROSITE" id="PS00393">
    <property type="entry name" value="PEPCASE_2"/>
    <property type="match status" value="1"/>
</dbReference>
<evidence type="ECO:0000256" key="13">
    <source>
        <dbReference type="SAM" id="MobiDB-lite"/>
    </source>
</evidence>
<dbReference type="GO" id="GO:0006099">
    <property type="term" value="P:tricarboxylic acid cycle"/>
    <property type="evidence" value="ECO:0007669"/>
    <property type="project" value="InterPro"/>
</dbReference>
<dbReference type="RefSeq" id="WP_183947275.1">
    <property type="nucleotide sequence ID" value="NZ_JACHHX010000003.1"/>
</dbReference>
<comment type="function">
    <text evidence="2 10">Forms oxaloacetate, a four-carbon dicarboxylic acid source for the tricarboxylic acid cycle.</text>
</comment>
<evidence type="ECO:0000256" key="11">
    <source>
        <dbReference type="PROSITE-ProRule" id="PRU10111"/>
    </source>
</evidence>
<evidence type="ECO:0000256" key="7">
    <source>
        <dbReference type="ARBA" id="ARBA00023239"/>
    </source>
</evidence>
<dbReference type="PANTHER" id="PTHR30523:SF6">
    <property type="entry name" value="PHOSPHOENOLPYRUVATE CARBOXYLASE"/>
    <property type="match status" value="1"/>
</dbReference>
<evidence type="ECO:0000256" key="12">
    <source>
        <dbReference type="PROSITE-ProRule" id="PRU10112"/>
    </source>
</evidence>
<dbReference type="Proteomes" id="UP000519004">
    <property type="component" value="Unassembled WGS sequence"/>
</dbReference>
<evidence type="ECO:0000256" key="9">
    <source>
        <dbReference type="ARBA" id="ARBA00048995"/>
    </source>
</evidence>
<dbReference type="InterPro" id="IPR022805">
    <property type="entry name" value="PEP_COase_bac/pln-type"/>
</dbReference>
<sequence length="944" mass="103124">MSEITLPGQAGDSLRDIDFPPTDRLLRDDVKRLGALVGEILAEQVGADFLAEVERIRRAAIARREAGAAVDALAAELAAAPLTHAEALVRAFATYFQAVNLAERVHRIRRRRDYQKADAGPQPGGLHAVLAGLHAEGVTAEEVFALLPRLCIEPVFTAHPTEAVRRALLEKEQAIVRALVEDIDRGLTPQERRAGIERIRMALTAAWQTAETAPEKPSVADEFEHVAFYLSDVLYRVLPVFHEVFADALRTQFGEPGALPPLLRFGSWVGGDMDGNPNVGADTIAATLASQRALVLAAYRRDLAKLGTLLTQSLSRVEVAPALLARIDDYRRRLPKAAARLKPRHADMPYRTLLALMSARLAATAKGRPEGYADAGEFLADLYLIRDSLHAHRGERAGEFAVRRVICRAETFGFHLATLDLRQDSAVHDAALAALLADPDYPTRSVSERLARLRPLLDGRPDVAAPAADDAASTLAVFRTVADALPRYGARAFGPYIVSMSRSAADALAVLALARVAGCVDGDGRVPLDVAPLFETVDDLDAAESVLRSLFADPHYRAHLAARGDRQVVMLGYSDSAKDGGIVASRWSLQRTQLALTALAKEAGVRIAFFHGRGGSVSRGGGKTERAVIAAPRGSVDGSLRVTEQGEVIHRKYGIRAIALRNLEQTTGAVLRATLRPRPPEPREARWREIVSSLADTARARYRGLVYATPDFPDYFRAATPIDVIERLRIGSRPSKRAGHHAPSTELRTGPSTELRTGPSTELRTGPSTELRTGIERLRAIPWVFAWSQNRAGFTAWYGVGTALAEGIACHGRDTLAEMARDWPFFAALLDDVEMVLAKSDLAIFERYSRLAGPLHARFFPDLADEFVRTRDAILALKGSDELLAHDRRLRLSIRLRNPYVDPISLLQVELLRRWREGGREDDCLLRALFATVNGIAAGIQNTG</sequence>
<evidence type="ECO:0000256" key="10">
    <source>
        <dbReference type="HAMAP-Rule" id="MF_00595"/>
    </source>
</evidence>
<keyword evidence="7 10" id="KW-0456">Lyase</keyword>
<feature type="compositionally biased region" description="Polar residues" evidence="13">
    <location>
        <begin position="746"/>
        <end position="768"/>
    </location>
</feature>
<protein>
    <recommendedName>
        <fullName evidence="5 10">Phosphoenolpyruvate carboxylase</fullName>
        <shortName evidence="10">PEPC</shortName>
        <shortName evidence="10">PEPCase</shortName>
        <ecNumber evidence="4 10">4.1.1.31</ecNumber>
    </recommendedName>
</protein>
<dbReference type="InterPro" id="IPR021135">
    <property type="entry name" value="PEP_COase"/>
</dbReference>
<accession>A0A7W7XXW9</accession>
<keyword evidence="14" id="KW-0670">Pyruvate</keyword>
<keyword evidence="6 10" id="KW-0460">Magnesium</keyword>
<dbReference type="SUPFAM" id="SSF51621">
    <property type="entry name" value="Phosphoenolpyruvate/pyruvate domain"/>
    <property type="match status" value="1"/>
</dbReference>
<keyword evidence="15" id="KW-1185">Reference proteome</keyword>
<gene>
    <name evidence="10" type="primary">ppc</name>
    <name evidence="14" type="ORF">HNQ58_000567</name>
</gene>
<dbReference type="HAMAP" id="MF_00595">
    <property type="entry name" value="PEPcase_type1"/>
    <property type="match status" value="1"/>
</dbReference>
<comment type="similarity">
    <text evidence="3 10">Belongs to the PEPCase type 1 family.</text>
</comment>
<feature type="active site" evidence="10 11">
    <location>
        <position position="159"/>
    </location>
</feature>
<evidence type="ECO:0000256" key="6">
    <source>
        <dbReference type="ARBA" id="ARBA00022842"/>
    </source>
</evidence>
<reference evidence="14 15" key="1">
    <citation type="submission" date="2020-08" db="EMBL/GenBank/DDBJ databases">
        <title>Genomic Encyclopedia of Type Strains, Phase IV (KMG-IV): sequencing the most valuable type-strain genomes for metagenomic binning, comparative biology and taxonomic classification.</title>
        <authorList>
            <person name="Goeker M."/>
        </authorList>
    </citation>
    <scope>NUCLEOTIDE SEQUENCE [LARGE SCALE GENOMIC DNA]</scope>
    <source>
        <strain evidence="14 15">DSM 25897</strain>
    </source>
</reference>
<dbReference type="EC" id="4.1.1.31" evidence="4 10"/>
<dbReference type="GO" id="GO:0006107">
    <property type="term" value="P:oxaloacetate metabolic process"/>
    <property type="evidence" value="ECO:0007669"/>
    <property type="project" value="UniProtKB-UniRule"/>
</dbReference>
<comment type="caution">
    <text evidence="14">The sequence shown here is derived from an EMBL/GenBank/DDBJ whole genome shotgun (WGS) entry which is preliminary data.</text>
</comment>
<dbReference type="Pfam" id="PF00311">
    <property type="entry name" value="PEPcase"/>
    <property type="match status" value="2"/>
</dbReference>
<name>A0A7W7XXW9_9GAMM</name>
<proteinExistence type="inferred from homology"/>
<evidence type="ECO:0000313" key="15">
    <source>
        <dbReference type="Proteomes" id="UP000519004"/>
    </source>
</evidence>
<evidence type="ECO:0000256" key="5">
    <source>
        <dbReference type="ARBA" id="ARBA00022419"/>
    </source>
</evidence>
<comment type="subunit">
    <text evidence="10">Homotetramer.</text>
</comment>
<dbReference type="InterPro" id="IPR033129">
    <property type="entry name" value="PEPCASE_His_AS"/>
</dbReference>
<comment type="cofactor">
    <cofactor evidence="1 10">
        <name>Mg(2+)</name>
        <dbReference type="ChEBI" id="CHEBI:18420"/>
    </cofactor>
</comment>
<evidence type="ECO:0000256" key="4">
    <source>
        <dbReference type="ARBA" id="ARBA00012305"/>
    </source>
</evidence>
<dbReference type="GO" id="GO:0005829">
    <property type="term" value="C:cytosol"/>
    <property type="evidence" value="ECO:0007669"/>
    <property type="project" value="TreeGrafter"/>
</dbReference>
<comment type="catalytic activity">
    <reaction evidence="9 10">
        <text>oxaloacetate + phosphate = phosphoenolpyruvate + hydrogencarbonate</text>
        <dbReference type="Rhea" id="RHEA:28370"/>
        <dbReference type="ChEBI" id="CHEBI:16452"/>
        <dbReference type="ChEBI" id="CHEBI:17544"/>
        <dbReference type="ChEBI" id="CHEBI:43474"/>
        <dbReference type="ChEBI" id="CHEBI:58702"/>
        <dbReference type="EC" id="4.1.1.31"/>
    </reaction>
</comment>
<dbReference type="EMBL" id="JACHHX010000003">
    <property type="protein sequence ID" value="MBB5014691.1"/>
    <property type="molecule type" value="Genomic_DNA"/>
</dbReference>
<dbReference type="AlphaFoldDB" id="A0A7W7XXW9"/>
<evidence type="ECO:0000313" key="14">
    <source>
        <dbReference type="EMBL" id="MBB5014691.1"/>
    </source>
</evidence>
<dbReference type="GO" id="GO:0015977">
    <property type="term" value="P:carbon fixation"/>
    <property type="evidence" value="ECO:0007669"/>
    <property type="project" value="UniProtKB-UniRule"/>
</dbReference>
<dbReference type="PANTHER" id="PTHR30523">
    <property type="entry name" value="PHOSPHOENOLPYRUVATE CARBOXYLASE"/>
    <property type="match status" value="1"/>
</dbReference>
<dbReference type="PRINTS" id="PR00150">
    <property type="entry name" value="PEPCARBXLASE"/>
</dbReference>
<feature type="region of interest" description="Disordered" evidence="13">
    <location>
        <begin position="733"/>
        <end position="768"/>
    </location>
</feature>
<evidence type="ECO:0000256" key="8">
    <source>
        <dbReference type="ARBA" id="ARBA00023300"/>
    </source>
</evidence>
<dbReference type="InterPro" id="IPR015813">
    <property type="entry name" value="Pyrv/PenolPyrv_kinase-like_dom"/>
</dbReference>
<dbReference type="GO" id="GO:0008964">
    <property type="term" value="F:phosphoenolpyruvate carboxylase activity"/>
    <property type="evidence" value="ECO:0007669"/>
    <property type="project" value="UniProtKB-UniRule"/>
</dbReference>